<dbReference type="AlphaFoldDB" id="A0A7M3M9W1"/>
<dbReference type="InterPro" id="IPR036732">
    <property type="entry name" value="AFP_Neu5c_C_sf"/>
</dbReference>
<dbReference type="InterPro" id="IPR006190">
    <property type="entry name" value="SAF_AFP_Neu5Ac"/>
</dbReference>
<dbReference type="PANTHER" id="PTHR42966:SF1">
    <property type="entry name" value="SIALIC ACID SYNTHASE"/>
    <property type="match status" value="1"/>
</dbReference>
<keyword evidence="3" id="KW-1185">Reference proteome</keyword>
<dbReference type="PANTHER" id="PTHR42966">
    <property type="entry name" value="N-ACETYLNEURAMINATE SYNTHASE"/>
    <property type="match status" value="1"/>
</dbReference>
<dbReference type="Proteomes" id="UP000448292">
    <property type="component" value="Unassembled WGS sequence"/>
</dbReference>
<dbReference type="GO" id="GO:0047444">
    <property type="term" value="F:N-acylneuraminate-9-phosphate synthase activity"/>
    <property type="evidence" value="ECO:0007669"/>
    <property type="project" value="TreeGrafter"/>
</dbReference>
<dbReference type="EMBL" id="QMIE01000032">
    <property type="protein sequence ID" value="TVM13814.1"/>
    <property type="molecule type" value="Genomic_DNA"/>
</dbReference>
<proteinExistence type="predicted"/>
<name>A0A7M3M9W1_9BACT</name>
<dbReference type="SUPFAM" id="SSF51569">
    <property type="entry name" value="Aldolase"/>
    <property type="match status" value="1"/>
</dbReference>
<dbReference type="Pfam" id="PF03102">
    <property type="entry name" value="NeuB"/>
    <property type="match status" value="1"/>
</dbReference>
<dbReference type="InterPro" id="IPR051690">
    <property type="entry name" value="PseI-like"/>
</dbReference>
<accession>A0A7M3M9W1</accession>
<dbReference type="PROSITE" id="PS50844">
    <property type="entry name" value="AFP_LIKE"/>
    <property type="match status" value="1"/>
</dbReference>
<dbReference type="Gene3D" id="3.90.1210.10">
    <property type="entry name" value="Antifreeze-like/N-acetylneuraminic acid synthase C-terminal domain"/>
    <property type="match status" value="1"/>
</dbReference>
<dbReference type="InterPro" id="IPR057736">
    <property type="entry name" value="SAF_PseI/NeuA/NeuB"/>
</dbReference>
<protein>
    <submittedName>
        <fullName evidence="2">N-acetylneuraminate synthase</fullName>
    </submittedName>
</protein>
<dbReference type="SMART" id="SM00858">
    <property type="entry name" value="SAF"/>
    <property type="match status" value="1"/>
</dbReference>
<organism evidence="2 3">
    <name type="scientific">Oceanidesulfovibrio indonesiensis</name>
    <dbReference type="NCBI Taxonomy" id="54767"/>
    <lineage>
        <taxon>Bacteria</taxon>
        <taxon>Pseudomonadati</taxon>
        <taxon>Thermodesulfobacteriota</taxon>
        <taxon>Desulfovibrionia</taxon>
        <taxon>Desulfovibrionales</taxon>
        <taxon>Desulfovibrionaceae</taxon>
        <taxon>Oceanidesulfovibrio</taxon>
    </lineage>
</organism>
<evidence type="ECO:0000259" key="1">
    <source>
        <dbReference type="PROSITE" id="PS50844"/>
    </source>
</evidence>
<dbReference type="Pfam" id="PF08666">
    <property type="entry name" value="SAF"/>
    <property type="match status" value="1"/>
</dbReference>
<gene>
    <name evidence="2" type="ORF">DPQ33_18090</name>
</gene>
<dbReference type="SUPFAM" id="SSF51269">
    <property type="entry name" value="AFP III-like domain"/>
    <property type="match status" value="1"/>
</dbReference>
<feature type="domain" description="AFP-like" evidence="1">
    <location>
        <begin position="290"/>
        <end position="348"/>
    </location>
</feature>
<dbReference type="CDD" id="cd11615">
    <property type="entry name" value="SAF_NeuB_like"/>
    <property type="match status" value="1"/>
</dbReference>
<dbReference type="RefSeq" id="WP_144304621.1">
    <property type="nucleotide sequence ID" value="NZ_QMIE01000032.1"/>
</dbReference>
<comment type="caution">
    <text evidence="2">The sequence shown here is derived from an EMBL/GenBank/DDBJ whole genome shotgun (WGS) entry which is preliminary data.</text>
</comment>
<evidence type="ECO:0000313" key="2">
    <source>
        <dbReference type="EMBL" id="TVM13814.1"/>
    </source>
</evidence>
<dbReference type="Gene3D" id="3.20.20.70">
    <property type="entry name" value="Aldolase class I"/>
    <property type="match status" value="1"/>
</dbReference>
<dbReference type="InterPro" id="IPR013132">
    <property type="entry name" value="PseI/NeuA/B-like_N"/>
</dbReference>
<dbReference type="InterPro" id="IPR013974">
    <property type="entry name" value="SAF"/>
</dbReference>
<reference evidence="2 3" key="1">
    <citation type="submission" date="2018-06" db="EMBL/GenBank/DDBJ databases">
        <title>Complete genome of Desulfovibrio indonesiensis P37SLT.</title>
        <authorList>
            <person name="Crispim J.S."/>
            <person name="Vidigal P.M.P."/>
            <person name="Silva L.C.F."/>
            <person name="Laguardia C.N."/>
            <person name="Araujo L.C."/>
            <person name="Dias R.S."/>
            <person name="Sousa M.P."/>
            <person name="Paula S.O."/>
            <person name="Silva C."/>
        </authorList>
    </citation>
    <scope>NUCLEOTIDE SEQUENCE [LARGE SCALE GENOMIC DNA]</scope>
    <source>
        <strain evidence="2 3">P37SLT</strain>
    </source>
</reference>
<dbReference type="OrthoDB" id="9781701at2"/>
<sequence>MKPCKIAGRTVGPSFPAYIIAEIGLAHDGSLGIAHSYIDALAATGVDAIKFQVHIAEAESSTSEVFRVPFSYEDATRFDYWKRTSFDMDHWKGIAAHCAEAGVTFLATPFSPEAVDLLEELEAPAFKIGSGDLLNRSILDRVLATGKPVLLSTGMASWEEIENAVTLCQNAGSPVVLFQCTSEYPVAPENVGLNVISEMRERFGAPAGLSDHSGDTLVALAAMAQGADIIEAHAVFDKRMFGPDAKASLTIDDFSAIVSARDTLFAMRTPVDKDATSRRLAHMRSLFGRSVCVTADLPAGTKIKAEHLTLKKPSGGIPPEQLHKLVGRTLVRDIRAIDLLSWQDLEEK</sequence>
<dbReference type="GO" id="GO:0016051">
    <property type="term" value="P:carbohydrate biosynthetic process"/>
    <property type="evidence" value="ECO:0007669"/>
    <property type="project" value="InterPro"/>
</dbReference>
<dbReference type="InterPro" id="IPR013785">
    <property type="entry name" value="Aldolase_TIM"/>
</dbReference>
<evidence type="ECO:0000313" key="3">
    <source>
        <dbReference type="Proteomes" id="UP000448292"/>
    </source>
</evidence>